<reference evidence="9" key="1">
    <citation type="submission" date="2023-02" db="EMBL/GenBank/DDBJ databases">
        <title>Identification and recombinant expression of a fungal hydrolase from Papiliotrema laurentii that hydrolyzes apple cutin and clears colloidal polyester polyurethane.</title>
        <authorList>
            <consortium name="DOE Joint Genome Institute"/>
            <person name="Roman V.A."/>
            <person name="Bojanowski C."/>
            <person name="Crable B.R."/>
            <person name="Wagner D.N."/>
            <person name="Hung C.S."/>
            <person name="Nadeau L.J."/>
            <person name="Schratz L."/>
            <person name="Haridas S."/>
            <person name="Pangilinan J."/>
            <person name="Lipzen A."/>
            <person name="Na H."/>
            <person name="Yan M."/>
            <person name="Ng V."/>
            <person name="Grigoriev I.V."/>
            <person name="Spatafora J.W."/>
            <person name="Barlow D."/>
            <person name="Biffinger J."/>
            <person name="Kelley-Loughnane N."/>
            <person name="Varaljay V.A."/>
            <person name="Crookes-Goodson W.J."/>
        </authorList>
    </citation>
    <scope>NUCLEOTIDE SEQUENCE</scope>
    <source>
        <strain evidence="9">5307AH</strain>
    </source>
</reference>
<evidence type="ECO:0000256" key="2">
    <source>
        <dbReference type="ARBA" id="ARBA00022448"/>
    </source>
</evidence>
<name>A0AAD9FTM3_PAPLA</name>
<feature type="transmembrane region" description="Helical" evidence="7">
    <location>
        <begin position="178"/>
        <end position="200"/>
    </location>
</feature>
<feature type="transmembrane region" description="Helical" evidence="7">
    <location>
        <begin position="270"/>
        <end position="289"/>
    </location>
</feature>
<evidence type="ECO:0000313" key="10">
    <source>
        <dbReference type="Proteomes" id="UP001182556"/>
    </source>
</evidence>
<feature type="transmembrane region" description="Helical" evidence="7">
    <location>
        <begin position="309"/>
        <end position="328"/>
    </location>
</feature>
<dbReference type="Proteomes" id="UP001182556">
    <property type="component" value="Unassembled WGS sequence"/>
</dbReference>
<dbReference type="EMBL" id="JAODAN010000002">
    <property type="protein sequence ID" value="KAK1926099.1"/>
    <property type="molecule type" value="Genomic_DNA"/>
</dbReference>
<keyword evidence="5 7" id="KW-0472">Membrane</keyword>
<protein>
    <submittedName>
        <fullName evidence="9">Major facilitator superfamily domain-containing protein</fullName>
    </submittedName>
</protein>
<gene>
    <name evidence="9" type="ORF">DB88DRAFT_480680</name>
</gene>
<dbReference type="PANTHER" id="PTHR23504:SF15">
    <property type="entry name" value="MAJOR FACILITATOR SUPERFAMILY (MFS) PROFILE DOMAIN-CONTAINING PROTEIN"/>
    <property type="match status" value="1"/>
</dbReference>
<dbReference type="InterPro" id="IPR036259">
    <property type="entry name" value="MFS_trans_sf"/>
</dbReference>
<organism evidence="9 10">
    <name type="scientific">Papiliotrema laurentii</name>
    <name type="common">Cryptococcus laurentii</name>
    <dbReference type="NCBI Taxonomy" id="5418"/>
    <lineage>
        <taxon>Eukaryota</taxon>
        <taxon>Fungi</taxon>
        <taxon>Dikarya</taxon>
        <taxon>Basidiomycota</taxon>
        <taxon>Agaricomycotina</taxon>
        <taxon>Tremellomycetes</taxon>
        <taxon>Tremellales</taxon>
        <taxon>Rhynchogastremaceae</taxon>
        <taxon>Papiliotrema</taxon>
    </lineage>
</organism>
<feature type="transmembrane region" description="Helical" evidence="7">
    <location>
        <begin position="60"/>
        <end position="81"/>
    </location>
</feature>
<dbReference type="PANTHER" id="PTHR23504">
    <property type="entry name" value="MAJOR FACILITATOR SUPERFAMILY DOMAIN-CONTAINING PROTEIN 10"/>
    <property type="match status" value="1"/>
</dbReference>
<dbReference type="Pfam" id="PF07690">
    <property type="entry name" value="MFS_1"/>
    <property type="match status" value="1"/>
</dbReference>
<keyword evidence="2" id="KW-0813">Transport</keyword>
<dbReference type="GO" id="GO:0022857">
    <property type="term" value="F:transmembrane transporter activity"/>
    <property type="evidence" value="ECO:0007669"/>
    <property type="project" value="InterPro"/>
</dbReference>
<proteinExistence type="predicted"/>
<sequence>MPEMQNGHDPSLALRHTSTVHRRPSPLTPTLSAPEEPPVLTPRPTPLPLLKIMPLLLARLAEGVTFTVIFPYVNSMLLSFGVREQDLGFYAGIVESALMIAEATSAPLYAPLADKVGRRPVIVVLLFCWTFGGFAFGLCTSVWAVIVTRAWLGLLAGCGVLSRTMIGELCDKSNRIDGFAVFTPALTVGMTLGPLIGGLLAEPVPRMLPPSFTTFVTHPYLLPAMVAAGITATAAITAVFFLSETLDRQTRSDGSGGGFKQLMRYKPFQTVVLLYSMNNGVMFSWEAIYPLFLYTRPELGGIGLQIHEIGIILALAAMLSIFMTAFVFPRMHRRIPDQYFLSMCLIAYPLGVVFFPLIWAASRQGLGPTGYILMSLQMVLRRTGDFASTLLDTVVLDAIPGPEHLAMANSLTFSMASIARAIGPFIISWCFAVSTTFNVPWRFFVWFAFLAASIPSVLLSRSMKIEEDSPVDAEERHELISRR</sequence>
<evidence type="ECO:0000313" key="9">
    <source>
        <dbReference type="EMBL" id="KAK1926099.1"/>
    </source>
</evidence>
<evidence type="ECO:0000256" key="5">
    <source>
        <dbReference type="ARBA" id="ARBA00023136"/>
    </source>
</evidence>
<keyword evidence="3 7" id="KW-0812">Transmembrane</keyword>
<dbReference type="PROSITE" id="PS50850">
    <property type="entry name" value="MFS"/>
    <property type="match status" value="1"/>
</dbReference>
<feature type="transmembrane region" description="Helical" evidence="7">
    <location>
        <begin position="340"/>
        <end position="359"/>
    </location>
</feature>
<evidence type="ECO:0000256" key="4">
    <source>
        <dbReference type="ARBA" id="ARBA00022989"/>
    </source>
</evidence>
<feature type="transmembrane region" description="Helical" evidence="7">
    <location>
        <begin position="443"/>
        <end position="460"/>
    </location>
</feature>
<evidence type="ECO:0000256" key="7">
    <source>
        <dbReference type="SAM" id="Phobius"/>
    </source>
</evidence>
<evidence type="ECO:0000256" key="1">
    <source>
        <dbReference type="ARBA" id="ARBA00004141"/>
    </source>
</evidence>
<evidence type="ECO:0000259" key="8">
    <source>
        <dbReference type="PROSITE" id="PS50850"/>
    </source>
</evidence>
<feature type="transmembrane region" description="Helical" evidence="7">
    <location>
        <begin position="220"/>
        <end position="242"/>
    </location>
</feature>
<dbReference type="InterPro" id="IPR020846">
    <property type="entry name" value="MFS_dom"/>
</dbReference>
<keyword evidence="4 7" id="KW-1133">Transmembrane helix</keyword>
<feature type="transmembrane region" description="Helical" evidence="7">
    <location>
        <begin position="87"/>
        <end position="109"/>
    </location>
</feature>
<feature type="domain" description="Major facilitator superfamily (MFS) profile" evidence="8">
    <location>
        <begin position="51"/>
        <end position="468"/>
    </location>
</feature>
<feature type="transmembrane region" description="Helical" evidence="7">
    <location>
        <begin position="411"/>
        <end position="437"/>
    </location>
</feature>
<dbReference type="Gene3D" id="1.20.1250.20">
    <property type="entry name" value="MFS general substrate transporter like domains"/>
    <property type="match status" value="1"/>
</dbReference>
<comment type="caution">
    <text evidence="9">The sequence shown here is derived from an EMBL/GenBank/DDBJ whole genome shotgun (WGS) entry which is preliminary data.</text>
</comment>
<accession>A0AAD9FTM3</accession>
<comment type="subcellular location">
    <subcellularLocation>
        <location evidence="1">Membrane</location>
        <topology evidence="1">Multi-pass membrane protein</topology>
    </subcellularLocation>
</comment>
<dbReference type="GO" id="GO:0016020">
    <property type="term" value="C:membrane"/>
    <property type="evidence" value="ECO:0007669"/>
    <property type="project" value="UniProtKB-SubCell"/>
</dbReference>
<keyword evidence="10" id="KW-1185">Reference proteome</keyword>
<feature type="transmembrane region" description="Helical" evidence="7">
    <location>
        <begin position="121"/>
        <end position="144"/>
    </location>
</feature>
<dbReference type="InterPro" id="IPR011701">
    <property type="entry name" value="MFS"/>
</dbReference>
<feature type="region of interest" description="Disordered" evidence="6">
    <location>
        <begin position="1"/>
        <end position="39"/>
    </location>
</feature>
<evidence type="ECO:0000256" key="3">
    <source>
        <dbReference type="ARBA" id="ARBA00022692"/>
    </source>
</evidence>
<evidence type="ECO:0000256" key="6">
    <source>
        <dbReference type="SAM" id="MobiDB-lite"/>
    </source>
</evidence>
<dbReference type="AlphaFoldDB" id="A0AAD9FTM3"/>
<dbReference type="SUPFAM" id="SSF103473">
    <property type="entry name" value="MFS general substrate transporter"/>
    <property type="match status" value="1"/>
</dbReference>